<feature type="non-terminal residue" evidence="2">
    <location>
        <position position="1"/>
    </location>
</feature>
<reference evidence="2 3" key="1">
    <citation type="submission" date="2015-08" db="EMBL/GenBank/DDBJ databases">
        <title>Ancestral chromatin configuration constrains chromatin evolution on differentiating sex chromosomes in Drosophila.</title>
        <authorList>
            <person name="Zhou Q."/>
            <person name="Bachtrog D."/>
        </authorList>
    </citation>
    <scope>NUCLEOTIDE SEQUENCE [LARGE SCALE GENOMIC DNA]</scope>
    <source>
        <tissue evidence="2">Whole larvae</tissue>
    </source>
</reference>
<name>A0A0M4F6F8_DROBS</name>
<keyword evidence="1" id="KW-0472">Membrane</keyword>
<proteinExistence type="predicted"/>
<evidence type="ECO:0000256" key="1">
    <source>
        <dbReference type="SAM" id="Phobius"/>
    </source>
</evidence>
<gene>
    <name evidence="2" type="ORF">Dbus_chr3Rg2032</name>
</gene>
<dbReference type="OMA" id="HIKKVCM"/>
<dbReference type="OrthoDB" id="6355109at2759"/>
<keyword evidence="1" id="KW-1133">Transmembrane helix</keyword>
<dbReference type="AlphaFoldDB" id="A0A0M4F6F8"/>
<evidence type="ECO:0000313" key="2">
    <source>
        <dbReference type="EMBL" id="ALC47282.1"/>
    </source>
</evidence>
<accession>A0A0M4F6F8</accession>
<protein>
    <submittedName>
        <fullName evidence="2">Dms</fullName>
    </submittedName>
</protein>
<dbReference type="Proteomes" id="UP000494163">
    <property type="component" value="Chromosome 3R"/>
</dbReference>
<evidence type="ECO:0000313" key="3">
    <source>
        <dbReference type="Proteomes" id="UP000494163"/>
    </source>
</evidence>
<feature type="transmembrane region" description="Helical" evidence="1">
    <location>
        <begin position="30"/>
        <end position="50"/>
    </location>
</feature>
<keyword evidence="1" id="KW-0812">Transmembrane</keyword>
<sequence>PAFNKCKCSEQSQDISKVFSKVIQQKPKTLSMSHAQFFVVCCIAIVVLAVCAHCSEAATQAPLCQPGIVEEMPQHIKKVCMALENSDQLTSALKSYINNEASALVANSDDLLKNYNKRTDVDHVFLRFGKRR</sequence>
<dbReference type="EMBL" id="CP012526">
    <property type="protein sequence ID" value="ALC47282.1"/>
    <property type="molecule type" value="Genomic_DNA"/>
</dbReference>
<keyword evidence="3" id="KW-1185">Reference proteome</keyword>
<organism evidence="2 3">
    <name type="scientific">Drosophila busckii</name>
    <name type="common">Fruit fly</name>
    <dbReference type="NCBI Taxonomy" id="30019"/>
    <lineage>
        <taxon>Eukaryota</taxon>
        <taxon>Metazoa</taxon>
        <taxon>Ecdysozoa</taxon>
        <taxon>Arthropoda</taxon>
        <taxon>Hexapoda</taxon>
        <taxon>Insecta</taxon>
        <taxon>Pterygota</taxon>
        <taxon>Neoptera</taxon>
        <taxon>Endopterygota</taxon>
        <taxon>Diptera</taxon>
        <taxon>Brachycera</taxon>
        <taxon>Muscomorpha</taxon>
        <taxon>Ephydroidea</taxon>
        <taxon>Drosophilidae</taxon>
        <taxon>Drosophila</taxon>
    </lineage>
</organism>